<evidence type="ECO:0000259" key="5">
    <source>
        <dbReference type="PROSITE" id="PS50960"/>
    </source>
</evidence>
<evidence type="ECO:0000256" key="3">
    <source>
        <dbReference type="ARBA" id="ARBA00023242"/>
    </source>
</evidence>
<sequence>MKVEIINAVEKKEKSNAEICRQFDIPSSTLYTILKDKKKIHDAHTSGAFAGDRKKIRRPDYNKVYKALVLFFKQARSQSIPISGPQLLEKGKEIAESLGLNNFAMSQGWLDRWKSRHGKSMKAICGESSSVDKQVTDDWIATTLRPVLEQNRPCDIFNADETGLFYKCLPSRTLAFKGETCSGGKLPKDRITLLVATNMDGSEKLPLMTIGKFEKPRCLKNIKSLPTTYRSNKKAWMTSKVFEEWLRKLDRSFLLQGRSVIIFVDNCTAHPHVKDLRAISLVFLPPNTTSVLQPWDKGIIQNLKTLYRKRVIRRMVAAISNGEGSSHFTMTLFDAMTTITEAWDEVKQETIGNCLRHTGFKVSESESDPDANSAEIQQQPDTELSHLYSQLRDTETALNDFLHIDDDVISTEELTTQEIVEKVQGGNEAGDEDDDESEPIPIVSSKTATEAITALQQFLMQQEDGSTLLKDINKS</sequence>
<organism evidence="7 8">
    <name type="scientific">Elysia marginata</name>
    <dbReference type="NCBI Taxonomy" id="1093978"/>
    <lineage>
        <taxon>Eukaryota</taxon>
        <taxon>Metazoa</taxon>
        <taxon>Spiralia</taxon>
        <taxon>Lophotrochozoa</taxon>
        <taxon>Mollusca</taxon>
        <taxon>Gastropoda</taxon>
        <taxon>Heterobranchia</taxon>
        <taxon>Euthyneura</taxon>
        <taxon>Panpulmonata</taxon>
        <taxon>Sacoglossa</taxon>
        <taxon>Placobranchoidea</taxon>
        <taxon>Plakobranchidae</taxon>
        <taxon>Elysia</taxon>
    </lineage>
</organism>
<feature type="domain" description="HTH psq-type" evidence="5">
    <location>
        <begin position="1"/>
        <end position="40"/>
    </location>
</feature>
<accession>A0AAV4H1Y3</accession>
<gene>
    <name evidence="7" type="ORF">ElyMa_004329200</name>
</gene>
<feature type="DNA-binding region" description="H-T-H motif" evidence="4">
    <location>
        <begin position="16"/>
        <end position="36"/>
    </location>
</feature>
<evidence type="ECO:0000256" key="4">
    <source>
        <dbReference type="PROSITE-ProRule" id="PRU00320"/>
    </source>
</evidence>
<dbReference type="PANTHER" id="PTHR19303:SF73">
    <property type="entry name" value="PROTEIN PDC2"/>
    <property type="match status" value="1"/>
</dbReference>
<evidence type="ECO:0000313" key="8">
    <source>
        <dbReference type="Proteomes" id="UP000762676"/>
    </source>
</evidence>
<dbReference type="Gene3D" id="1.10.10.60">
    <property type="entry name" value="Homeodomain-like"/>
    <property type="match status" value="2"/>
</dbReference>
<evidence type="ECO:0000313" key="7">
    <source>
        <dbReference type="EMBL" id="GFR91480.1"/>
    </source>
</evidence>
<dbReference type="PROSITE" id="PS51253">
    <property type="entry name" value="HTH_CENPB"/>
    <property type="match status" value="1"/>
</dbReference>
<dbReference type="Pfam" id="PF04218">
    <property type="entry name" value="CENP-B_N"/>
    <property type="match status" value="1"/>
</dbReference>
<evidence type="ECO:0000256" key="1">
    <source>
        <dbReference type="ARBA" id="ARBA00004123"/>
    </source>
</evidence>
<comment type="caution">
    <text evidence="7">The sequence shown here is derived from an EMBL/GenBank/DDBJ whole genome shotgun (WGS) entry which is preliminary data.</text>
</comment>
<dbReference type="SUPFAM" id="SSF46689">
    <property type="entry name" value="Homeodomain-like"/>
    <property type="match status" value="2"/>
</dbReference>
<dbReference type="InterPro" id="IPR006600">
    <property type="entry name" value="HTH_CenpB_DNA-bd_dom"/>
</dbReference>
<dbReference type="GO" id="GO:0003677">
    <property type="term" value="F:DNA binding"/>
    <property type="evidence" value="ECO:0007669"/>
    <property type="project" value="UniProtKB-UniRule"/>
</dbReference>
<evidence type="ECO:0000256" key="2">
    <source>
        <dbReference type="ARBA" id="ARBA00023125"/>
    </source>
</evidence>
<dbReference type="Proteomes" id="UP000762676">
    <property type="component" value="Unassembled WGS sequence"/>
</dbReference>
<dbReference type="InterPro" id="IPR009057">
    <property type="entry name" value="Homeodomain-like_sf"/>
</dbReference>
<evidence type="ECO:0000259" key="6">
    <source>
        <dbReference type="PROSITE" id="PS51253"/>
    </source>
</evidence>
<keyword evidence="2 4" id="KW-0238">DNA-binding</keyword>
<keyword evidence="3 4" id="KW-0539">Nucleus</keyword>
<comment type="subcellular location">
    <subcellularLocation>
        <location evidence="1 4">Nucleus</location>
    </subcellularLocation>
</comment>
<dbReference type="InterPro" id="IPR007889">
    <property type="entry name" value="HTH_Psq"/>
</dbReference>
<dbReference type="PROSITE" id="PS50960">
    <property type="entry name" value="HTH_PSQ"/>
    <property type="match status" value="1"/>
</dbReference>
<protein>
    <submittedName>
        <fullName evidence="7">Tigger transposable element-derived protein</fullName>
    </submittedName>
</protein>
<dbReference type="Pfam" id="PF03221">
    <property type="entry name" value="HTH_Tnp_Tc5"/>
    <property type="match status" value="1"/>
</dbReference>
<dbReference type="InterPro" id="IPR050863">
    <property type="entry name" value="CenT-Element_Derived"/>
</dbReference>
<dbReference type="InterPro" id="IPR004875">
    <property type="entry name" value="DDE_SF_endonuclease_dom"/>
</dbReference>
<feature type="domain" description="HTH CENPB-type" evidence="6">
    <location>
        <begin position="52"/>
        <end position="123"/>
    </location>
</feature>
<dbReference type="Gene3D" id="3.30.420.10">
    <property type="entry name" value="Ribonuclease H-like superfamily/Ribonuclease H"/>
    <property type="match status" value="1"/>
</dbReference>
<proteinExistence type="predicted"/>
<reference evidence="7 8" key="1">
    <citation type="journal article" date="2021" name="Elife">
        <title>Chloroplast acquisition without the gene transfer in kleptoplastic sea slugs, Plakobranchus ocellatus.</title>
        <authorList>
            <person name="Maeda T."/>
            <person name="Takahashi S."/>
            <person name="Yoshida T."/>
            <person name="Shimamura S."/>
            <person name="Takaki Y."/>
            <person name="Nagai Y."/>
            <person name="Toyoda A."/>
            <person name="Suzuki Y."/>
            <person name="Arimoto A."/>
            <person name="Ishii H."/>
            <person name="Satoh N."/>
            <person name="Nishiyama T."/>
            <person name="Hasebe M."/>
            <person name="Maruyama T."/>
            <person name="Minagawa J."/>
            <person name="Obokata J."/>
            <person name="Shigenobu S."/>
        </authorList>
    </citation>
    <scope>NUCLEOTIDE SEQUENCE [LARGE SCALE GENOMIC DNA]</scope>
</reference>
<dbReference type="EMBL" id="BMAT01008732">
    <property type="protein sequence ID" value="GFR91480.1"/>
    <property type="molecule type" value="Genomic_DNA"/>
</dbReference>
<dbReference type="SMART" id="SM00674">
    <property type="entry name" value="CENPB"/>
    <property type="match status" value="1"/>
</dbReference>
<dbReference type="AlphaFoldDB" id="A0AAV4H1Y3"/>
<dbReference type="GO" id="GO:0005634">
    <property type="term" value="C:nucleus"/>
    <property type="evidence" value="ECO:0007669"/>
    <property type="project" value="UniProtKB-SubCell"/>
</dbReference>
<dbReference type="Pfam" id="PF03184">
    <property type="entry name" value="DDE_1"/>
    <property type="match status" value="1"/>
</dbReference>
<name>A0AAV4H1Y3_9GAST</name>
<dbReference type="InterPro" id="IPR036397">
    <property type="entry name" value="RNaseH_sf"/>
</dbReference>
<dbReference type="PANTHER" id="PTHR19303">
    <property type="entry name" value="TRANSPOSON"/>
    <property type="match status" value="1"/>
</dbReference>
<keyword evidence="8" id="KW-1185">Reference proteome</keyword>